<dbReference type="GO" id="GO:0002720">
    <property type="term" value="P:positive regulation of cytokine production involved in immune response"/>
    <property type="evidence" value="ECO:0007669"/>
    <property type="project" value="TreeGrafter"/>
</dbReference>
<dbReference type="GO" id="GO:0050830">
    <property type="term" value="P:defense response to Gram-positive bacterium"/>
    <property type="evidence" value="ECO:0007669"/>
    <property type="project" value="TreeGrafter"/>
</dbReference>
<proteinExistence type="predicted"/>
<keyword evidence="2" id="KW-0812">Transmembrane</keyword>
<organism evidence="4 5">
    <name type="scientific">Paramormyrops kingsleyae</name>
    <dbReference type="NCBI Taxonomy" id="1676925"/>
    <lineage>
        <taxon>Eukaryota</taxon>
        <taxon>Metazoa</taxon>
        <taxon>Chordata</taxon>
        <taxon>Craniata</taxon>
        <taxon>Vertebrata</taxon>
        <taxon>Euteleostomi</taxon>
        <taxon>Actinopterygii</taxon>
        <taxon>Neopterygii</taxon>
        <taxon>Teleostei</taxon>
        <taxon>Osteoglossocephala</taxon>
        <taxon>Osteoglossomorpha</taxon>
        <taxon>Osteoglossiformes</taxon>
        <taxon>Mormyridae</taxon>
        <taxon>Paramormyrops</taxon>
    </lineage>
</organism>
<dbReference type="GO" id="GO:0050829">
    <property type="term" value="P:defense response to Gram-negative bacterium"/>
    <property type="evidence" value="ECO:0007669"/>
    <property type="project" value="TreeGrafter"/>
</dbReference>
<protein>
    <recommendedName>
        <fullName evidence="3">TNFR-Cys domain-containing protein</fullName>
    </recommendedName>
</protein>
<dbReference type="GO" id="GO:0004888">
    <property type="term" value="F:transmembrane signaling receptor activity"/>
    <property type="evidence" value="ECO:0007669"/>
    <property type="project" value="InterPro"/>
</dbReference>
<dbReference type="GO" id="GO:0007165">
    <property type="term" value="P:signal transduction"/>
    <property type="evidence" value="ECO:0007669"/>
    <property type="project" value="InterPro"/>
</dbReference>
<evidence type="ECO:0000256" key="2">
    <source>
        <dbReference type="SAM" id="Phobius"/>
    </source>
</evidence>
<dbReference type="InterPro" id="IPR001368">
    <property type="entry name" value="TNFR/NGFR_Cys_rich_reg"/>
</dbReference>
<dbReference type="AlphaFoldDB" id="A0A3B3SZF4"/>
<reference evidence="4" key="1">
    <citation type="submission" date="2025-08" db="UniProtKB">
        <authorList>
            <consortium name="Ensembl"/>
        </authorList>
    </citation>
    <scope>IDENTIFICATION</scope>
</reference>
<evidence type="ECO:0000256" key="1">
    <source>
        <dbReference type="PROSITE-ProRule" id="PRU00206"/>
    </source>
</evidence>
<dbReference type="Ensembl" id="ENSPKIT00000016567.1">
    <property type="protein sequence ID" value="ENSPKIP00000035633.1"/>
    <property type="gene ID" value="ENSPKIG00000014478.1"/>
</dbReference>
<evidence type="ECO:0000313" key="4">
    <source>
        <dbReference type="Ensembl" id="ENSPKIP00000035633.1"/>
    </source>
</evidence>
<dbReference type="SMART" id="SM00208">
    <property type="entry name" value="TNFR"/>
    <property type="match status" value="4"/>
</dbReference>
<keyword evidence="2" id="KW-0472">Membrane</keyword>
<dbReference type="GO" id="GO:2000406">
    <property type="term" value="P:positive regulation of T cell migration"/>
    <property type="evidence" value="ECO:0007669"/>
    <property type="project" value="TreeGrafter"/>
</dbReference>
<dbReference type="SUPFAM" id="SSF57586">
    <property type="entry name" value="TNF receptor-like"/>
    <property type="match status" value="2"/>
</dbReference>
<dbReference type="Gene3D" id="2.10.50.10">
    <property type="entry name" value="Tumor Necrosis Factor Receptor, subunit A, domain 2"/>
    <property type="match status" value="3"/>
</dbReference>
<dbReference type="GO" id="GO:0006955">
    <property type="term" value="P:immune response"/>
    <property type="evidence" value="ECO:0007669"/>
    <property type="project" value="InterPro"/>
</dbReference>
<dbReference type="GeneTree" id="ENSGT00950000183126"/>
<dbReference type="PANTHER" id="PTHR46838">
    <property type="entry name" value="TUMOR NECROSIS FACTOR RECEPTOR SUPERFAMILY MEMBER 14"/>
    <property type="match status" value="1"/>
</dbReference>
<dbReference type="InterPro" id="IPR008063">
    <property type="entry name" value="Fas_rcpt"/>
</dbReference>
<feature type="domain" description="TNFR-Cys" evidence="3">
    <location>
        <begin position="58"/>
        <end position="100"/>
    </location>
</feature>
<feature type="disulfide bond" evidence="1">
    <location>
        <begin position="59"/>
        <end position="74"/>
    </location>
</feature>
<reference evidence="4" key="2">
    <citation type="submission" date="2025-09" db="UniProtKB">
        <authorList>
            <consortium name="Ensembl"/>
        </authorList>
    </citation>
    <scope>IDENTIFICATION</scope>
</reference>
<dbReference type="PROSITE" id="PS00652">
    <property type="entry name" value="TNFR_NGFR_1"/>
    <property type="match status" value="1"/>
</dbReference>
<evidence type="ECO:0000259" key="3">
    <source>
        <dbReference type="PROSITE" id="PS50050"/>
    </source>
</evidence>
<dbReference type="GO" id="GO:0046642">
    <property type="term" value="P:negative regulation of alpha-beta T cell proliferation"/>
    <property type="evidence" value="ECO:0007669"/>
    <property type="project" value="TreeGrafter"/>
</dbReference>
<name>A0A3B3SZF4_9TELE</name>
<keyword evidence="2" id="KW-1133">Transmembrane helix</keyword>
<keyword evidence="1" id="KW-1015">Disulfide bond</keyword>
<evidence type="ECO:0000313" key="5">
    <source>
        <dbReference type="Proteomes" id="UP000261540"/>
    </source>
</evidence>
<dbReference type="GO" id="GO:0006915">
    <property type="term" value="P:apoptotic process"/>
    <property type="evidence" value="ECO:0007669"/>
    <property type="project" value="InterPro"/>
</dbReference>
<dbReference type="PRINTS" id="PR01680">
    <property type="entry name" value="TNFACTORR6"/>
</dbReference>
<dbReference type="PANTHER" id="PTHR46838:SF1">
    <property type="entry name" value="TUMOR NECROSIS FACTOR RECEPTOR SUPERFAMILY MEMBER 14"/>
    <property type="match status" value="1"/>
</dbReference>
<dbReference type="PROSITE" id="PS50050">
    <property type="entry name" value="TNFR_NGFR_2"/>
    <property type="match status" value="1"/>
</dbReference>
<keyword evidence="5" id="KW-1185">Reference proteome</keyword>
<sequence length="259" mass="28763">RSLCWLPGKSQIDYKILLLTLKYCMAEYKIGDECCPMCHPGTRVYRHCTAWTSTSCAPCTDSTFNDQPSGREQCSPCTVCDEDLGLKTVKECTHYSDTQCGVLEGHYCINPYMGGCRAANKHTACKPGQFIKQPGTEYTDTVCEDCSDNSYSDGSSMPCKPHTDCESRGLLTVKAGDQATDSECKEKSDIGLSVGIPAAAAIAAIAVIAVKCRRRIKPYTRYEYYIHKYTRVYKIVFIGNEQKKLIVILKTKVGSNLKY</sequence>
<dbReference type="Proteomes" id="UP000261540">
    <property type="component" value="Unplaced"/>
</dbReference>
<comment type="caution">
    <text evidence="1">Lacks conserved residue(s) required for the propagation of feature annotation.</text>
</comment>
<feature type="transmembrane region" description="Helical" evidence="2">
    <location>
        <begin position="190"/>
        <end position="210"/>
    </location>
</feature>
<dbReference type="GO" id="GO:0009897">
    <property type="term" value="C:external side of plasma membrane"/>
    <property type="evidence" value="ECO:0007669"/>
    <property type="project" value="TreeGrafter"/>
</dbReference>
<feature type="repeat" description="TNFR-Cys" evidence="1">
    <location>
        <begin position="58"/>
        <end position="100"/>
    </location>
</feature>
<accession>A0A3B3SZF4</accession>
<dbReference type="Pfam" id="PF00020">
    <property type="entry name" value="TNFR_c6"/>
    <property type="match status" value="1"/>
</dbReference>
<dbReference type="CDD" id="cd13405">
    <property type="entry name" value="TNFRSF14_teleost"/>
    <property type="match status" value="1"/>
</dbReference>